<evidence type="ECO:0000313" key="4">
    <source>
        <dbReference type="EMBL" id="MCA9302436.1"/>
    </source>
</evidence>
<organism evidence="4 5">
    <name type="scientific">candidate division WWE3 bacterium</name>
    <dbReference type="NCBI Taxonomy" id="2053526"/>
    <lineage>
        <taxon>Bacteria</taxon>
        <taxon>Katanobacteria</taxon>
    </lineage>
</organism>
<keyword evidence="2" id="KW-0812">Transmembrane</keyword>
<keyword evidence="2" id="KW-0472">Membrane</keyword>
<dbReference type="AlphaFoldDB" id="A0A955E0A4"/>
<gene>
    <name evidence="4" type="ORF">KDA10_03715</name>
</gene>
<reference evidence="4" key="1">
    <citation type="submission" date="2020-04" db="EMBL/GenBank/DDBJ databases">
        <authorList>
            <person name="Zhang T."/>
        </authorList>
    </citation>
    <scope>NUCLEOTIDE SEQUENCE</scope>
    <source>
        <strain evidence="4">HKST-UBA80</strain>
    </source>
</reference>
<keyword evidence="2" id="KW-1133">Transmembrane helix</keyword>
<evidence type="ECO:0000259" key="3">
    <source>
        <dbReference type="Pfam" id="PF13399"/>
    </source>
</evidence>
<dbReference type="EMBL" id="JAGQNY010000018">
    <property type="protein sequence ID" value="MCA9302436.1"/>
    <property type="molecule type" value="Genomic_DNA"/>
</dbReference>
<feature type="compositionally biased region" description="Polar residues" evidence="1">
    <location>
        <begin position="331"/>
        <end position="350"/>
    </location>
</feature>
<protein>
    <submittedName>
        <fullName evidence="4">LytR C-terminal domain-containing protein</fullName>
    </submittedName>
</protein>
<dbReference type="InterPro" id="IPR027381">
    <property type="entry name" value="LytR/CpsA/Psr_C"/>
</dbReference>
<proteinExistence type="predicted"/>
<feature type="transmembrane region" description="Helical" evidence="2">
    <location>
        <begin position="294"/>
        <end position="315"/>
    </location>
</feature>
<comment type="caution">
    <text evidence="4">The sequence shown here is derived from an EMBL/GenBank/DDBJ whole genome shotgun (WGS) entry which is preliminary data.</text>
</comment>
<evidence type="ECO:0000256" key="2">
    <source>
        <dbReference type="SAM" id="Phobius"/>
    </source>
</evidence>
<dbReference type="Pfam" id="PF13399">
    <property type="entry name" value="LytR_C"/>
    <property type="match status" value="1"/>
</dbReference>
<evidence type="ECO:0000256" key="1">
    <source>
        <dbReference type="SAM" id="MobiDB-lite"/>
    </source>
</evidence>
<dbReference type="Proteomes" id="UP000714817">
    <property type="component" value="Unassembled WGS sequence"/>
</dbReference>
<reference evidence="4" key="2">
    <citation type="journal article" date="2021" name="Microbiome">
        <title>Successional dynamics and alternative stable states in a saline activated sludge microbial community over 9 years.</title>
        <authorList>
            <person name="Wang Y."/>
            <person name="Ye J."/>
            <person name="Ju F."/>
            <person name="Liu L."/>
            <person name="Boyd J.A."/>
            <person name="Deng Y."/>
            <person name="Parks D.H."/>
            <person name="Jiang X."/>
            <person name="Yin X."/>
            <person name="Woodcroft B.J."/>
            <person name="Tyson G.W."/>
            <person name="Hugenholtz P."/>
            <person name="Polz M.F."/>
            <person name="Zhang T."/>
        </authorList>
    </citation>
    <scope>NUCLEOTIDE SEQUENCE</scope>
    <source>
        <strain evidence="4">HKST-UBA80</strain>
    </source>
</reference>
<feature type="region of interest" description="Disordered" evidence="1">
    <location>
        <begin position="331"/>
        <end position="351"/>
    </location>
</feature>
<evidence type="ECO:0000313" key="5">
    <source>
        <dbReference type="Proteomes" id="UP000714817"/>
    </source>
</evidence>
<dbReference type="Gene3D" id="3.30.70.2390">
    <property type="match status" value="1"/>
</dbReference>
<name>A0A955E0A4_UNCKA</name>
<feature type="domain" description="LytR/CpsA/Psr regulator C-terminal" evidence="3">
    <location>
        <begin position="367"/>
        <end position="454"/>
    </location>
</feature>
<accession>A0A955E0A4</accession>
<sequence length="455" mass="50264">MPDLILSVSNNILKASVLSKEGLLQSSVDVSPEIVDQDGSINNTQELAQAIFKVVEGFTAVKKRHLQLVYLLQPSQSELFFVTSSKNQDSLDTFIIEEAKNKLTEDIDSYYFAYKKIAPFVYQFIAVKKQLLDSILGLSLELKMPLKAVLPWVLLLPKFMQSNDPAVFISTNGTSDEKMLALAELNGIYHVEEKYTFKDAAAMNAYIDELRVFKKASPINRLYLVDGEDDSKLESSFEVSRLLELDEDFAQAKGYEVHLMAESMLKDNPELLQTQVNALNLLPLPAVSRSLVPVYAGVAMSAAVVLLVVSGYVFLYRPRLEASRLAASNTDNAPTVLSQETQTNDTTQGSADLEDEDAIEDLNKEDIVLRVENGAGIAGLASQTRATLEELGYKVEGIGDSDKSGLETTTIQIKESKKAYASVLEEDLQDEFTVEILTDLPEDSEYDVLITLGSN</sequence>